<sequence length="67" mass="7418">MAAIRINCPACDESVRMSPRGRLYQHGDCERSGKPVGRIWPARHFGRRVTTIPGPDTWNPTTLKGAA</sequence>
<name>A0ABP6YU86_9ACTN</name>
<evidence type="ECO:0000313" key="1">
    <source>
        <dbReference type="EMBL" id="GAA3590906.1"/>
    </source>
</evidence>
<organism evidence="1 2">
    <name type="scientific">Streptomyces osmaniensis</name>
    <dbReference type="NCBI Taxonomy" id="593134"/>
    <lineage>
        <taxon>Bacteria</taxon>
        <taxon>Bacillati</taxon>
        <taxon>Actinomycetota</taxon>
        <taxon>Actinomycetes</taxon>
        <taxon>Kitasatosporales</taxon>
        <taxon>Streptomycetaceae</taxon>
        <taxon>Streptomyces</taxon>
    </lineage>
</organism>
<evidence type="ECO:0000313" key="2">
    <source>
        <dbReference type="Proteomes" id="UP001500707"/>
    </source>
</evidence>
<reference evidence="2" key="1">
    <citation type="journal article" date="2019" name="Int. J. Syst. Evol. Microbiol.">
        <title>The Global Catalogue of Microorganisms (GCM) 10K type strain sequencing project: providing services to taxonomists for standard genome sequencing and annotation.</title>
        <authorList>
            <consortium name="The Broad Institute Genomics Platform"/>
            <consortium name="The Broad Institute Genome Sequencing Center for Infectious Disease"/>
            <person name="Wu L."/>
            <person name="Ma J."/>
        </authorList>
    </citation>
    <scope>NUCLEOTIDE SEQUENCE [LARGE SCALE GENOMIC DNA]</scope>
    <source>
        <strain evidence="2">JCM 17656</strain>
    </source>
</reference>
<keyword evidence="2" id="KW-1185">Reference proteome</keyword>
<gene>
    <name evidence="1" type="ORF">GCM10022295_85700</name>
</gene>
<comment type="caution">
    <text evidence="1">The sequence shown here is derived from an EMBL/GenBank/DDBJ whole genome shotgun (WGS) entry which is preliminary data.</text>
</comment>
<accession>A0ABP6YU86</accession>
<dbReference type="Proteomes" id="UP001500707">
    <property type="component" value="Unassembled WGS sequence"/>
</dbReference>
<proteinExistence type="predicted"/>
<protein>
    <submittedName>
        <fullName evidence="1">Uncharacterized protein</fullName>
    </submittedName>
</protein>
<dbReference type="EMBL" id="BAABCE010000027">
    <property type="protein sequence ID" value="GAA3590906.1"/>
    <property type="molecule type" value="Genomic_DNA"/>
</dbReference>
<dbReference type="RefSeq" id="WP_346186330.1">
    <property type="nucleotide sequence ID" value="NZ_BAABCE010000027.1"/>
</dbReference>